<feature type="region of interest" description="Disordered" evidence="9">
    <location>
        <begin position="1"/>
        <end position="34"/>
    </location>
</feature>
<feature type="compositionally biased region" description="Polar residues" evidence="9">
    <location>
        <begin position="99"/>
        <end position="109"/>
    </location>
</feature>
<dbReference type="GO" id="GO:0008270">
    <property type="term" value="F:zinc ion binding"/>
    <property type="evidence" value="ECO:0007669"/>
    <property type="project" value="UniProtKB-KW"/>
</dbReference>
<evidence type="ECO:0000256" key="1">
    <source>
        <dbReference type="ARBA" id="ARBA00000900"/>
    </source>
</evidence>
<feature type="compositionally biased region" description="Polar residues" evidence="9">
    <location>
        <begin position="426"/>
        <end position="436"/>
    </location>
</feature>
<organism evidence="11 12">
    <name type="scientific">Iris pallida</name>
    <name type="common">Sweet iris</name>
    <dbReference type="NCBI Taxonomy" id="29817"/>
    <lineage>
        <taxon>Eukaryota</taxon>
        <taxon>Viridiplantae</taxon>
        <taxon>Streptophyta</taxon>
        <taxon>Embryophyta</taxon>
        <taxon>Tracheophyta</taxon>
        <taxon>Spermatophyta</taxon>
        <taxon>Magnoliopsida</taxon>
        <taxon>Liliopsida</taxon>
        <taxon>Asparagales</taxon>
        <taxon>Iridaceae</taxon>
        <taxon>Iridoideae</taxon>
        <taxon>Irideae</taxon>
        <taxon>Iris</taxon>
    </lineage>
</organism>
<dbReference type="SUPFAM" id="SSF57850">
    <property type="entry name" value="RING/U-box"/>
    <property type="match status" value="1"/>
</dbReference>
<evidence type="ECO:0000256" key="4">
    <source>
        <dbReference type="ARBA" id="ARBA00022723"/>
    </source>
</evidence>
<protein>
    <recommendedName>
        <fullName evidence="2">RING-type E3 ubiquitin transferase</fullName>
        <ecNumber evidence="2">2.3.2.27</ecNumber>
    </recommendedName>
</protein>
<evidence type="ECO:0000256" key="2">
    <source>
        <dbReference type="ARBA" id="ARBA00012483"/>
    </source>
</evidence>
<comment type="caution">
    <text evidence="11">The sequence shown here is derived from an EMBL/GenBank/DDBJ whole genome shotgun (WGS) entry which is preliminary data.</text>
</comment>
<keyword evidence="5 8" id="KW-0863">Zinc-finger</keyword>
<dbReference type="EMBL" id="JANAVB010025999">
    <property type="protein sequence ID" value="KAJ6819716.1"/>
    <property type="molecule type" value="Genomic_DNA"/>
</dbReference>
<sequence>MDEYTNKRSGGGLGFSARGSNLTLRDPNHDGKGTQYCNRLGCSTRLKSMRSTNIGSAEKPKPKTSLCTTSSKINAGNKTFSSPTDFRKSQQEKQVRTPLRNTAENSSRQRVAEGIKSSAEEVETEASEFIQPTTSKTALSKLEGPESPDLQVLSTIQTEAPTSRPQKQINRRLGSFSQDTPSSSSSIRRSVASRSTGQVTKPCSQYLGSGPPRYGVKNLNCSSISDVLPSGRSSSNLSNSRKVASVRKRPSDEESSSSGGKSTSGSSISSLSASSGSLSNSRKVTSVRKRPSDEESSSSGGKSTSGSSISSLSASSGSLSNSRKVTSVRKRSSDEETTSSSGGKSTSGSSISSLSASSGSLMPQQSIRRAKIQPTSRDAPVSVRTRRAPVRESRKRLPEQQNDNSVLISEPIIYPQQPQSQLSILEPVSGSSSRSCPTEAPPVDHNSLGGQPSSIARSARSRPLSSYPANNSRHGPLRDRDGYRRFNMDGIAEQVLLALERIEQDDELTYEQLMVLETNLFLGGSSFHDQHRDMRLDIDNMTYEELLALEDKMGTVSTALSEELLSKCLKRSIYVPCSHLPGITTCREDDTKCSICQEEYVAGEEVGKLACDHHYHVDCINQWLRQKNWCPICKTSVVSPSDERNSRK</sequence>
<evidence type="ECO:0000256" key="9">
    <source>
        <dbReference type="SAM" id="MobiDB-lite"/>
    </source>
</evidence>
<accession>A0AAX6FTI9</accession>
<reference evidence="11" key="2">
    <citation type="submission" date="2023-04" db="EMBL/GenBank/DDBJ databases">
        <authorList>
            <person name="Bruccoleri R.E."/>
            <person name="Oakeley E.J."/>
            <person name="Faust A.-M."/>
            <person name="Dessus-Babus S."/>
            <person name="Altorfer M."/>
            <person name="Burckhardt D."/>
            <person name="Oertli M."/>
            <person name="Naumann U."/>
            <person name="Petersen F."/>
            <person name="Wong J."/>
        </authorList>
    </citation>
    <scope>NUCLEOTIDE SEQUENCE</scope>
    <source>
        <strain evidence="11">GSM-AAB239-AS_SAM_17_03QT</strain>
        <tissue evidence="11">Leaf</tissue>
    </source>
</reference>
<evidence type="ECO:0000256" key="7">
    <source>
        <dbReference type="ARBA" id="ARBA00022833"/>
    </source>
</evidence>
<keyword evidence="4" id="KW-0479">Metal-binding</keyword>
<feature type="compositionally biased region" description="Low complexity" evidence="9">
    <location>
        <begin position="338"/>
        <end position="360"/>
    </location>
</feature>
<feature type="region of interest" description="Disordered" evidence="9">
    <location>
        <begin position="426"/>
        <end position="482"/>
    </location>
</feature>
<feature type="compositionally biased region" description="Polar residues" evidence="9">
    <location>
        <begin position="152"/>
        <end position="168"/>
    </location>
</feature>
<dbReference type="InterPro" id="IPR045191">
    <property type="entry name" value="MBR1/2-like"/>
</dbReference>
<feature type="compositionally biased region" description="Polar residues" evidence="9">
    <location>
        <begin position="65"/>
        <end position="84"/>
    </location>
</feature>
<evidence type="ECO:0000256" key="5">
    <source>
        <dbReference type="ARBA" id="ARBA00022771"/>
    </source>
</evidence>
<feature type="compositionally biased region" description="Low complexity" evidence="9">
    <location>
        <begin position="452"/>
        <end position="469"/>
    </location>
</feature>
<dbReference type="InterPro" id="IPR001841">
    <property type="entry name" value="Znf_RING"/>
</dbReference>
<keyword evidence="6" id="KW-0833">Ubl conjugation pathway</keyword>
<evidence type="ECO:0000256" key="6">
    <source>
        <dbReference type="ARBA" id="ARBA00022786"/>
    </source>
</evidence>
<keyword evidence="12" id="KW-1185">Reference proteome</keyword>
<feature type="region of interest" description="Disordered" evidence="9">
    <location>
        <begin position="51"/>
        <end position="408"/>
    </location>
</feature>
<feature type="domain" description="RING-type" evidence="10">
    <location>
        <begin position="593"/>
        <end position="634"/>
    </location>
</feature>
<feature type="compositionally biased region" description="Low complexity" evidence="9">
    <location>
        <begin position="256"/>
        <end position="281"/>
    </location>
</feature>
<dbReference type="PANTHER" id="PTHR22937:SF136">
    <property type="entry name" value="RING-TYPE E3 UBIQUITIN TRANSFERASE"/>
    <property type="match status" value="1"/>
</dbReference>
<feature type="compositionally biased region" description="Basic and acidic residues" evidence="9">
    <location>
        <begin position="85"/>
        <end position="95"/>
    </location>
</feature>
<feature type="compositionally biased region" description="Low complexity" evidence="9">
    <location>
        <begin position="175"/>
        <end position="195"/>
    </location>
</feature>
<keyword evidence="3" id="KW-0808">Transferase</keyword>
<gene>
    <name evidence="11" type="ORF">M6B38_400915</name>
</gene>
<keyword evidence="7" id="KW-0862">Zinc</keyword>
<feature type="compositionally biased region" description="Low complexity" evidence="9">
    <location>
        <begin position="230"/>
        <end position="241"/>
    </location>
</feature>
<evidence type="ECO:0000259" key="10">
    <source>
        <dbReference type="PROSITE" id="PS50089"/>
    </source>
</evidence>
<dbReference type="SMART" id="SM00184">
    <property type="entry name" value="RING"/>
    <property type="match status" value="1"/>
</dbReference>
<dbReference type="Pfam" id="PF13639">
    <property type="entry name" value="zf-RING_2"/>
    <property type="match status" value="1"/>
</dbReference>
<evidence type="ECO:0000313" key="11">
    <source>
        <dbReference type="EMBL" id="KAJ6819716.1"/>
    </source>
</evidence>
<dbReference type="PANTHER" id="PTHR22937">
    <property type="entry name" value="E3 UBIQUITIN-PROTEIN LIGASE RNF165"/>
    <property type="match status" value="1"/>
</dbReference>
<dbReference type="GO" id="GO:0061630">
    <property type="term" value="F:ubiquitin protein ligase activity"/>
    <property type="evidence" value="ECO:0007669"/>
    <property type="project" value="UniProtKB-EC"/>
</dbReference>
<dbReference type="Gene3D" id="3.30.40.10">
    <property type="entry name" value="Zinc/RING finger domain, C3HC4 (zinc finger)"/>
    <property type="match status" value="1"/>
</dbReference>
<dbReference type="PROSITE" id="PS50089">
    <property type="entry name" value="ZF_RING_2"/>
    <property type="match status" value="1"/>
</dbReference>
<reference evidence="11" key="1">
    <citation type="journal article" date="2023" name="GigaByte">
        <title>Genome assembly of the bearded iris, Iris pallida Lam.</title>
        <authorList>
            <person name="Bruccoleri R.E."/>
            <person name="Oakeley E.J."/>
            <person name="Faust A.M.E."/>
            <person name="Altorfer M."/>
            <person name="Dessus-Babus S."/>
            <person name="Burckhardt D."/>
            <person name="Oertli M."/>
            <person name="Naumann U."/>
            <person name="Petersen F."/>
            <person name="Wong J."/>
        </authorList>
    </citation>
    <scope>NUCLEOTIDE SEQUENCE</scope>
    <source>
        <strain evidence="11">GSM-AAB239-AS_SAM_17_03QT</strain>
    </source>
</reference>
<comment type="catalytic activity">
    <reaction evidence="1">
        <text>S-ubiquitinyl-[E2 ubiquitin-conjugating enzyme]-L-cysteine + [acceptor protein]-L-lysine = [E2 ubiquitin-conjugating enzyme]-L-cysteine + N(6)-ubiquitinyl-[acceptor protein]-L-lysine.</text>
        <dbReference type="EC" id="2.3.2.27"/>
    </reaction>
</comment>
<evidence type="ECO:0000256" key="8">
    <source>
        <dbReference type="PROSITE-ProRule" id="PRU00175"/>
    </source>
</evidence>
<dbReference type="FunFam" id="3.30.40.10:FF:000504">
    <property type="entry name" value="E3 ubiquitin-protein ligase arkadia"/>
    <property type="match status" value="1"/>
</dbReference>
<dbReference type="AlphaFoldDB" id="A0AAX6FTI9"/>
<feature type="compositionally biased region" description="Low complexity" evidence="9">
    <location>
        <begin position="297"/>
        <end position="325"/>
    </location>
</feature>
<dbReference type="InterPro" id="IPR013083">
    <property type="entry name" value="Znf_RING/FYVE/PHD"/>
</dbReference>
<proteinExistence type="predicted"/>
<dbReference type="Proteomes" id="UP001140949">
    <property type="component" value="Unassembled WGS sequence"/>
</dbReference>
<feature type="compositionally biased region" description="Basic and acidic residues" evidence="9">
    <location>
        <begin position="389"/>
        <end position="398"/>
    </location>
</feature>
<feature type="compositionally biased region" description="Polar residues" evidence="9">
    <location>
        <begin position="196"/>
        <end position="207"/>
    </location>
</feature>
<dbReference type="EC" id="2.3.2.27" evidence="2"/>
<evidence type="ECO:0000256" key="3">
    <source>
        <dbReference type="ARBA" id="ARBA00022679"/>
    </source>
</evidence>
<evidence type="ECO:0000313" key="12">
    <source>
        <dbReference type="Proteomes" id="UP001140949"/>
    </source>
</evidence>
<name>A0AAX6FTI9_IRIPA</name>